<evidence type="ECO:0000256" key="2">
    <source>
        <dbReference type="ARBA" id="ARBA00009142"/>
    </source>
</evidence>
<comment type="similarity">
    <text evidence="2 8">Belongs to the 4-toluene sulfonate uptake permease (TSUP) (TC 2.A.102) family.</text>
</comment>
<keyword evidence="3" id="KW-0813">Transport</keyword>
<accession>A0ABQ5WBW6</accession>
<dbReference type="RefSeq" id="WP_284342930.1">
    <property type="nucleotide sequence ID" value="NZ_BSNS01000024.1"/>
</dbReference>
<dbReference type="PANTHER" id="PTHR30269:SF37">
    <property type="entry name" value="MEMBRANE TRANSPORTER PROTEIN"/>
    <property type="match status" value="1"/>
</dbReference>
<feature type="transmembrane region" description="Helical" evidence="8">
    <location>
        <begin position="98"/>
        <end position="120"/>
    </location>
</feature>
<evidence type="ECO:0000256" key="1">
    <source>
        <dbReference type="ARBA" id="ARBA00004651"/>
    </source>
</evidence>
<evidence type="ECO:0000256" key="4">
    <source>
        <dbReference type="ARBA" id="ARBA00022475"/>
    </source>
</evidence>
<dbReference type="Pfam" id="PF01925">
    <property type="entry name" value="TauE"/>
    <property type="match status" value="1"/>
</dbReference>
<proteinExistence type="inferred from homology"/>
<keyword evidence="6 8" id="KW-1133">Transmembrane helix</keyword>
<dbReference type="PANTHER" id="PTHR30269">
    <property type="entry name" value="TRANSMEMBRANE PROTEIN YFCA"/>
    <property type="match status" value="1"/>
</dbReference>
<feature type="transmembrane region" description="Helical" evidence="8">
    <location>
        <begin position="132"/>
        <end position="152"/>
    </location>
</feature>
<feature type="transmembrane region" description="Helical" evidence="8">
    <location>
        <begin position="172"/>
        <end position="192"/>
    </location>
</feature>
<evidence type="ECO:0000256" key="3">
    <source>
        <dbReference type="ARBA" id="ARBA00022448"/>
    </source>
</evidence>
<feature type="transmembrane region" description="Helical" evidence="8">
    <location>
        <begin position="74"/>
        <end position="92"/>
    </location>
</feature>
<protein>
    <recommendedName>
        <fullName evidence="8">Probable membrane transporter protein</fullName>
    </recommendedName>
</protein>
<reference evidence="10" key="1">
    <citation type="journal article" date="2019" name="Int. J. Syst. Evol. Microbiol.">
        <title>The Global Catalogue of Microorganisms (GCM) 10K type strain sequencing project: providing services to taxonomists for standard genome sequencing and annotation.</title>
        <authorList>
            <consortium name="The Broad Institute Genomics Platform"/>
            <consortium name="The Broad Institute Genome Sequencing Center for Infectious Disease"/>
            <person name="Wu L."/>
            <person name="Ma J."/>
        </authorList>
    </citation>
    <scope>NUCLEOTIDE SEQUENCE [LARGE SCALE GENOMIC DNA]</scope>
    <source>
        <strain evidence="10">NBRC 112416</strain>
    </source>
</reference>
<feature type="transmembrane region" description="Helical" evidence="8">
    <location>
        <begin position="231"/>
        <end position="255"/>
    </location>
</feature>
<dbReference type="InterPro" id="IPR002781">
    <property type="entry name" value="TM_pro_TauE-like"/>
</dbReference>
<keyword evidence="10" id="KW-1185">Reference proteome</keyword>
<name>A0ABQ5WBW6_9HYPH</name>
<sequence>MDAASLAGLLLLASVAAYIQTLTGFAFGLVMMGGIGLTGLMSLPDAAVVVSVLTLVNATQVLVRGWRDVAWRELLLVLVAGLPMLLAGYWLLEYLAATSIVWLQLILGLVIVASSIQLSFKPHPRTTMSPKATFLGFGAVSGLMSGLFSTSGPPLIYHFYRQPWPHAKVRETLVSVFATYAVVRFMSVAASGNLPAPRVWWSLLAIPVVMALTFVAKRWPPPVSQLFLRRAAFLLLLLSGLSLFIPAALALLGAFGQAI</sequence>
<evidence type="ECO:0000256" key="7">
    <source>
        <dbReference type="ARBA" id="ARBA00023136"/>
    </source>
</evidence>
<dbReference type="EMBL" id="BSNS01000024">
    <property type="protein sequence ID" value="GLQ57546.1"/>
    <property type="molecule type" value="Genomic_DNA"/>
</dbReference>
<organism evidence="9 10">
    <name type="scientific">Devosia nitrariae</name>
    <dbReference type="NCBI Taxonomy" id="2071872"/>
    <lineage>
        <taxon>Bacteria</taxon>
        <taxon>Pseudomonadati</taxon>
        <taxon>Pseudomonadota</taxon>
        <taxon>Alphaproteobacteria</taxon>
        <taxon>Hyphomicrobiales</taxon>
        <taxon>Devosiaceae</taxon>
        <taxon>Devosia</taxon>
    </lineage>
</organism>
<evidence type="ECO:0000313" key="10">
    <source>
        <dbReference type="Proteomes" id="UP001156691"/>
    </source>
</evidence>
<evidence type="ECO:0000256" key="6">
    <source>
        <dbReference type="ARBA" id="ARBA00022989"/>
    </source>
</evidence>
<comment type="subcellular location">
    <subcellularLocation>
        <location evidence="1 8">Cell membrane</location>
        <topology evidence="1 8">Multi-pass membrane protein</topology>
    </subcellularLocation>
</comment>
<dbReference type="InterPro" id="IPR052017">
    <property type="entry name" value="TSUP"/>
</dbReference>
<keyword evidence="5 8" id="KW-0812">Transmembrane</keyword>
<comment type="caution">
    <text evidence="9">The sequence shown here is derived from an EMBL/GenBank/DDBJ whole genome shotgun (WGS) entry which is preliminary data.</text>
</comment>
<evidence type="ECO:0000256" key="8">
    <source>
        <dbReference type="RuleBase" id="RU363041"/>
    </source>
</evidence>
<feature type="transmembrane region" description="Helical" evidence="8">
    <location>
        <begin position="27"/>
        <end position="53"/>
    </location>
</feature>
<evidence type="ECO:0000313" key="9">
    <source>
        <dbReference type="EMBL" id="GLQ57546.1"/>
    </source>
</evidence>
<feature type="transmembrane region" description="Helical" evidence="8">
    <location>
        <begin position="199"/>
        <end position="219"/>
    </location>
</feature>
<keyword evidence="7 8" id="KW-0472">Membrane</keyword>
<keyword evidence="4 8" id="KW-1003">Cell membrane</keyword>
<dbReference type="Proteomes" id="UP001156691">
    <property type="component" value="Unassembled WGS sequence"/>
</dbReference>
<gene>
    <name evidence="9" type="ORF">GCM10010862_48050</name>
</gene>
<evidence type="ECO:0000256" key="5">
    <source>
        <dbReference type="ARBA" id="ARBA00022692"/>
    </source>
</evidence>